<feature type="region of interest" description="Disordered" evidence="1">
    <location>
        <begin position="462"/>
        <end position="491"/>
    </location>
</feature>
<dbReference type="EMBL" id="JABANP010000687">
    <property type="protein sequence ID" value="KAF4679802.1"/>
    <property type="molecule type" value="Genomic_DNA"/>
</dbReference>
<proteinExistence type="predicted"/>
<name>A0A7J6N7A6_PEROL</name>
<feature type="compositionally biased region" description="Low complexity" evidence="1">
    <location>
        <begin position="140"/>
        <end position="150"/>
    </location>
</feature>
<dbReference type="AlphaFoldDB" id="A0A7J6N7A6"/>
<feature type="compositionally biased region" description="Basic and acidic residues" evidence="1">
    <location>
        <begin position="168"/>
        <end position="182"/>
    </location>
</feature>
<organism evidence="3 4">
    <name type="scientific">Perkinsus olseni</name>
    <name type="common">Perkinsus atlanticus</name>
    <dbReference type="NCBI Taxonomy" id="32597"/>
    <lineage>
        <taxon>Eukaryota</taxon>
        <taxon>Sar</taxon>
        <taxon>Alveolata</taxon>
        <taxon>Perkinsozoa</taxon>
        <taxon>Perkinsea</taxon>
        <taxon>Perkinsida</taxon>
        <taxon>Perkinsidae</taxon>
        <taxon>Perkinsus</taxon>
    </lineage>
</organism>
<feature type="region of interest" description="Disordered" evidence="1">
    <location>
        <begin position="50"/>
        <end position="106"/>
    </location>
</feature>
<evidence type="ECO:0000313" key="3">
    <source>
        <dbReference type="EMBL" id="KAF4679802.1"/>
    </source>
</evidence>
<accession>A0A7J6N7A6</accession>
<dbReference type="GO" id="GO:0035770">
    <property type="term" value="C:ribonucleoprotein granule"/>
    <property type="evidence" value="ECO:0007669"/>
    <property type="project" value="TreeGrafter"/>
</dbReference>
<dbReference type="Pfam" id="PF26188">
    <property type="entry name" value="RESC6"/>
    <property type="match status" value="1"/>
</dbReference>
<dbReference type="GO" id="GO:0044528">
    <property type="term" value="P:regulation of mitochondrial mRNA stability"/>
    <property type="evidence" value="ECO:0007669"/>
    <property type="project" value="TreeGrafter"/>
</dbReference>
<protein>
    <recommendedName>
        <fullName evidence="2">RNA-editing substrate-binding complex 6 protein domain-containing protein</fullName>
    </recommendedName>
</protein>
<feature type="region of interest" description="Disordered" evidence="1">
    <location>
        <begin position="140"/>
        <end position="200"/>
    </location>
</feature>
<dbReference type="GO" id="GO:0005759">
    <property type="term" value="C:mitochondrial matrix"/>
    <property type="evidence" value="ECO:0007669"/>
    <property type="project" value="TreeGrafter"/>
</dbReference>
<gene>
    <name evidence="3" type="ORF">FOZ60_014483</name>
</gene>
<dbReference type="Proteomes" id="UP000541610">
    <property type="component" value="Unassembled WGS sequence"/>
</dbReference>
<feature type="domain" description="RNA-editing substrate-binding complex 6 protein" evidence="2">
    <location>
        <begin position="250"/>
        <end position="436"/>
    </location>
</feature>
<reference evidence="3 4" key="1">
    <citation type="submission" date="2020-04" db="EMBL/GenBank/DDBJ databases">
        <title>Perkinsus olseni comparative genomics.</title>
        <authorList>
            <person name="Bogema D.R."/>
        </authorList>
    </citation>
    <scope>NUCLEOTIDE SEQUENCE [LARGE SCALE GENOMIC DNA]</scope>
    <source>
        <strain evidence="3">00978-12</strain>
    </source>
</reference>
<dbReference type="GO" id="GO:0003723">
    <property type="term" value="F:RNA binding"/>
    <property type="evidence" value="ECO:0007669"/>
    <property type="project" value="TreeGrafter"/>
</dbReference>
<dbReference type="InterPro" id="IPR050870">
    <property type="entry name" value="FAST_kinase"/>
</dbReference>
<dbReference type="PANTHER" id="PTHR21228">
    <property type="entry name" value="FAST LEU-RICH DOMAIN-CONTAINING"/>
    <property type="match status" value="1"/>
</dbReference>
<evidence type="ECO:0000256" key="1">
    <source>
        <dbReference type="SAM" id="MobiDB-lite"/>
    </source>
</evidence>
<evidence type="ECO:0000259" key="2">
    <source>
        <dbReference type="Pfam" id="PF26188"/>
    </source>
</evidence>
<comment type="caution">
    <text evidence="3">The sequence shown here is derived from an EMBL/GenBank/DDBJ whole genome shotgun (WGS) entry which is preliminary data.</text>
</comment>
<dbReference type="GO" id="GO:0000963">
    <property type="term" value="P:mitochondrial RNA processing"/>
    <property type="evidence" value="ECO:0007669"/>
    <property type="project" value="TreeGrafter"/>
</dbReference>
<feature type="compositionally biased region" description="Polar residues" evidence="1">
    <location>
        <begin position="151"/>
        <end position="167"/>
    </location>
</feature>
<dbReference type="OrthoDB" id="442505at2759"/>
<evidence type="ECO:0000313" key="4">
    <source>
        <dbReference type="Proteomes" id="UP000541610"/>
    </source>
</evidence>
<dbReference type="PANTHER" id="PTHR21228:SF40">
    <property type="entry name" value="LD45607P"/>
    <property type="match status" value="1"/>
</dbReference>
<dbReference type="InterPro" id="IPR058917">
    <property type="entry name" value="RESC6_dom"/>
</dbReference>
<sequence>MVFDVSDILYYLISIPLAIWLCRLLSPSLLAAQPASARVPEVDAPLKTRVETSRKSPAKATFESNSTVAEEKDEGDGTCEVREGPVPETPAELQGAEGASMSVGGPPIVNNDVPKTAEVEAIAAAAAAAARVDVAAAGSSRSTVEHTSSSATSPQAVDGGQSTTANSAEEKLSIGAHDRGGDGEPPGFETHKPVPSGGALLRQRDAAGGYQDQRQPTANEFEIQRSILTAANSRSVNGLLAIVDMHVNQLNSVNVSTLIHRLASITQNQEQSQKALTRDPRMKRVLRRAVELAPTSSCQSLSNISWAVGKLQMVEEKEVMQAIVEAAKTRLDHFRPQNFSNMLYGLSRVGYCDKALMELVSKKVAGTLCTFKPQEVSNLLYAYGRLSCFNEQLLQEISACVSAMMPRYDGHGVGNIMCSLARLNYPSKELLDAVAADVVFTPHKYGKFLIAKILRPDAQPRIHQPIDADDDQQEGIRAPPSGSEEDTLSASIRRPSPALGLLEYEAASYRVDALMQAAALKLSTVAKLEEVSLEKIVQLFNLMARLGMKAKPSNGGFLLSACARILQNLDTLGAEQIKSILQSCAMMELALTSFEERLLSEIADPDDTFVIGAASSTVGGTASCSSPQSLVDAPAASESMPVDLLPPGSGHGLPWNPESLKFLLETDEHFAQQQLDDGGKHGGSRW</sequence>